<proteinExistence type="predicted"/>
<evidence type="ECO:0000313" key="4">
    <source>
        <dbReference type="Proteomes" id="UP001497392"/>
    </source>
</evidence>
<gene>
    <name evidence="3" type="primary">g1799</name>
    <name evidence="3" type="ORF">VP750_LOCUS1536</name>
</gene>
<feature type="domain" description="NET" evidence="2">
    <location>
        <begin position="28"/>
        <end position="82"/>
    </location>
</feature>
<sequence length="119" mass="13162">MGRELPRSASNQQEQQDDRGPMPMAVMEELAHRLVNVDQRGMNDALQVVRDCQEVTLVNVDGEVELDFDLLTNYTLWKLYDLSERFVQTANGVAHGSPPQIPSPVTSSSSRSSSDSQAA</sequence>
<dbReference type="InterPro" id="IPR027353">
    <property type="entry name" value="NET_dom"/>
</dbReference>
<keyword evidence="4" id="KW-1185">Reference proteome</keyword>
<evidence type="ECO:0000259" key="2">
    <source>
        <dbReference type="Pfam" id="PF17035"/>
    </source>
</evidence>
<dbReference type="InterPro" id="IPR038336">
    <property type="entry name" value="NET_sf"/>
</dbReference>
<reference evidence="3 4" key="1">
    <citation type="submission" date="2024-06" db="EMBL/GenBank/DDBJ databases">
        <authorList>
            <person name="Kraege A."/>
            <person name="Thomma B."/>
        </authorList>
    </citation>
    <scope>NUCLEOTIDE SEQUENCE [LARGE SCALE GENOMIC DNA]</scope>
</reference>
<feature type="region of interest" description="Disordered" evidence="1">
    <location>
        <begin position="91"/>
        <end position="119"/>
    </location>
</feature>
<dbReference type="Pfam" id="PF17035">
    <property type="entry name" value="BET"/>
    <property type="match status" value="1"/>
</dbReference>
<comment type="caution">
    <text evidence="3">The sequence shown here is derived from an EMBL/GenBank/DDBJ whole genome shotgun (WGS) entry which is preliminary data.</text>
</comment>
<protein>
    <submittedName>
        <fullName evidence="3">G1799 protein</fullName>
    </submittedName>
</protein>
<name>A0ABP1FP96_9CHLO</name>
<feature type="compositionally biased region" description="Low complexity" evidence="1">
    <location>
        <begin position="103"/>
        <end position="119"/>
    </location>
</feature>
<dbReference type="Gene3D" id="1.20.1270.220">
    <property type="match status" value="1"/>
</dbReference>
<feature type="region of interest" description="Disordered" evidence="1">
    <location>
        <begin position="1"/>
        <end position="24"/>
    </location>
</feature>
<accession>A0ABP1FP96</accession>
<dbReference type="Proteomes" id="UP001497392">
    <property type="component" value="Unassembled WGS sequence"/>
</dbReference>
<evidence type="ECO:0000313" key="3">
    <source>
        <dbReference type="EMBL" id="CAL5219877.1"/>
    </source>
</evidence>
<organism evidence="3 4">
    <name type="scientific">Coccomyxa viridis</name>
    <dbReference type="NCBI Taxonomy" id="1274662"/>
    <lineage>
        <taxon>Eukaryota</taxon>
        <taxon>Viridiplantae</taxon>
        <taxon>Chlorophyta</taxon>
        <taxon>core chlorophytes</taxon>
        <taxon>Trebouxiophyceae</taxon>
        <taxon>Trebouxiophyceae incertae sedis</taxon>
        <taxon>Coccomyxaceae</taxon>
        <taxon>Coccomyxa</taxon>
    </lineage>
</organism>
<dbReference type="EMBL" id="CAXHTA020000002">
    <property type="protein sequence ID" value="CAL5219877.1"/>
    <property type="molecule type" value="Genomic_DNA"/>
</dbReference>
<evidence type="ECO:0000256" key="1">
    <source>
        <dbReference type="SAM" id="MobiDB-lite"/>
    </source>
</evidence>